<accession>A0ABW0A519</accession>
<keyword evidence="3" id="KW-1185">Reference proteome</keyword>
<dbReference type="Proteomes" id="UP001596222">
    <property type="component" value="Unassembled WGS sequence"/>
</dbReference>
<sequence length="62" mass="6750">MMPDHLADGLLVVLLVRVFGRDALVALGHALLRGVLPDEPESGWRRHRLGARAGKRERGGQG</sequence>
<gene>
    <name evidence="2" type="ORF">ACFPP6_29205</name>
</gene>
<feature type="region of interest" description="Disordered" evidence="1">
    <location>
        <begin position="40"/>
        <end position="62"/>
    </location>
</feature>
<evidence type="ECO:0000256" key="1">
    <source>
        <dbReference type="SAM" id="MobiDB-lite"/>
    </source>
</evidence>
<dbReference type="EMBL" id="JBHSKJ010000021">
    <property type="protein sequence ID" value="MFC5148752.1"/>
    <property type="molecule type" value="Genomic_DNA"/>
</dbReference>
<organism evidence="2 3">
    <name type="scientific">Streptomyces aureoversilis</name>
    <dbReference type="NCBI Taxonomy" id="67277"/>
    <lineage>
        <taxon>Bacteria</taxon>
        <taxon>Bacillati</taxon>
        <taxon>Actinomycetota</taxon>
        <taxon>Actinomycetes</taxon>
        <taxon>Kitasatosporales</taxon>
        <taxon>Streptomycetaceae</taxon>
        <taxon>Streptomyces</taxon>
    </lineage>
</organism>
<evidence type="ECO:0000313" key="2">
    <source>
        <dbReference type="EMBL" id="MFC5148752.1"/>
    </source>
</evidence>
<proteinExistence type="predicted"/>
<reference evidence="3" key="1">
    <citation type="journal article" date="2019" name="Int. J. Syst. Evol. Microbiol.">
        <title>The Global Catalogue of Microorganisms (GCM) 10K type strain sequencing project: providing services to taxonomists for standard genome sequencing and annotation.</title>
        <authorList>
            <consortium name="The Broad Institute Genomics Platform"/>
            <consortium name="The Broad Institute Genome Sequencing Center for Infectious Disease"/>
            <person name="Wu L."/>
            <person name="Ma J."/>
        </authorList>
    </citation>
    <scope>NUCLEOTIDE SEQUENCE [LARGE SCALE GENOMIC DNA]</scope>
    <source>
        <strain evidence="3">CGMCC 4.1641</strain>
    </source>
</reference>
<protein>
    <submittedName>
        <fullName evidence="2">Uncharacterized protein</fullName>
    </submittedName>
</protein>
<comment type="caution">
    <text evidence="2">The sequence shown here is derived from an EMBL/GenBank/DDBJ whole genome shotgun (WGS) entry which is preliminary data.</text>
</comment>
<evidence type="ECO:0000313" key="3">
    <source>
        <dbReference type="Proteomes" id="UP001596222"/>
    </source>
</evidence>
<name>A0ABW0A519_9ACTN</name>